<feature type="domain" description="SH2" evidence="2">
    <location>
        <begin position="26"/>
        <end position="132"/>
    </location>
</feature>
<accession>A0A0R3SNS0</accession>
<dbReference type="AlphaFoldDB" id="A0A0R3SNS0"/>
<evidence type="ECO:0000313" key="3">
    <source>
        <dbReference type="WBParaSite" id="HDID_0000658501-mRNA-1"/>
    </source>
</evidence>
<dbReference type="WBParaSite" id="HDID_0000658501-mRNA-1">
    <property type="protein sequence ID" value="HDID_0000658501-mRNA-1"/>
    <property type="gene ID" value="HDID_0000658501"/>
</dbReference>
<reference evidence="3" key="1">
    <citation type="submission" date="2017-02" db="UniProtKB">
        <authorList>
            <consortium name="WormBaseParasite"/>
        </authorList>
    </citation>
    <scope>IDENTIFICATION</scope>
</reference>
<dbReference type="Pfam" id="PF00017">
    <property type="entry name" value="SH2"/>
    <property type="match status" value="1"/>
</dbReference>
<evidence type="ECO:0000259" key="2">
    <source>
        <dbReference type="PROSITE" id="PS50001"/>
    </source>
</evidence>
<dbReference type="InterPro" id="IPR000980">
    <property type="entry name" value="SH2"/>
</dbReference>
<evidence type="ECO:0000256" key="1">
    <source>
        <dbReference type="PROSITE-ProRule" id="PRU00191"/>
    </source>
</evidence>
<proteinExistence type="predicted"/>
<protein>
    <submittedName>
        <fullName evidence="3">SH2 domain-containing protein</fullName>
    </submittedName>
</protein>
<keyword evidence="1" id="KW-0727">SH2 domain</keyword>
<dbReference type="SMART" id="SM00252">
    <property type="entry name" value="SH2"/>
    <property type="match status" value="1"/>
</dbReference>
<dbReference type="Gene3D" id="3.30.505.10">
    <property type="entry name" value="SH2 domain"/>
    <property type="match status" value="1"/>
</dbReference>
<organism evidence="3">
    <name type="scientific">Hymenolepis diminuta</name>
    <name type="common">Rat tapeworm</name>
    <dbReference type="NCBI Taxonomy" id="6216"/>
    <lineage>
        <taxon>Eukaryota</taxon>
        <taxon>Metazoa</taxon>
        <taxon>Spiralia</taxon>
        <taxon>Lophotrochozoa</taxon>
        <taxon>Platyhelminthes</taxon>
        <taxon>Cestoda</taxon>
        <taxon>Eucestoda</taxon>
        <taxon>Cyclophyllidea</taxon>
        <taxon>Hymenolepididae</taxon>
        <taxon>Hymenolepis</taxon>
    </lineage>
</organism>
<dbReference type="PROSITE" id="PS50001">
    <property type="entry name" value="SH2"/>
    <property type="match status" value="1"/>
</dbReference>
<name>A0A0R3SNS0_HYMDI</name>
<sequence length="141" mass="16305">LQAVNIKAFEEKFTDRMQRHDTYSEWHMVKIDKITKYGIKSRNFMNRELACSRLLNDGSFLVANDEDEPAKFFIFVKWSGQCHEIEIKYNTVTEKYGLGSIEFSNVADLISYYKDNQLPVGDKLGAILFVPVSLPQNSNIK</sequence>
<dbReference type="SUPFAM" id="SSF55550">
    <property type="entry name" value="SH2 domain"/>
    <property type="match status" value="1"/>
</dbReference>
<dbReference type="InterPro" id="IPR036860">
    <property type="entry name" value="SH2_dom_sf"/>
</dbReference>